<keyword evidence="2" id="KW-1133">Transmembrane helix</keyword>
<dbReference type="EMBL" id="JBBLZC010000030">
    <property type="protein sequence ID" value="MEK0085603.1"/>
    <property type="molecule type" value="Genomic_DNA"/>
</dbReference>
<keyword evidence="2" id="KW-0812">Transmembrane</keyword>
<name>A0ABU8XWK6_9PROT</name>
<proteinExistence type="predicted"/>
<keyword evidence="2" id="KW-0472">Membrane</keyword>
<dbReference type="Proteomes" id="UP001375743">
    <property type="component" value="Unassembled WGS sequence"/>
</dbReference>
<dbReference type="RefSeq" id="WP_418161453.1">
    <property type="nucleotide sequence ID" value="NZ_JBBLZC010000030.1"/>
</dbReference>
<evidence type="ECO:0000256" key="1">
    <source>
        <dbReference type="SAM" id="MobiDB-lite"/>
    </source>
</evidence>
<feature type="transmembrane region" description="Helical" evidence="2">
    <location>
        <begin position="78"/>
        <end position="97"/>
    </location>
</feature>
<feature type="region of interest" description="Disordered" evidence="1">
    <location>
        <begin position="271"/>
        <end position="326"/>
    </location>
</feature>
<organism evidence="3 4">
    <name type="scientific">Benzoatithermus flavus</name>
    <dbReference type="NCBI Taxonomy" id="3108223"/>
    <lineage>
        <taxon>Bacteria</taxon>
        <taxon>Pseudomonadati</taxon>
        <taxon>Pseudomonadota</taxon>
        <taxon>Alphaproteobacteria</taxon>
        <taxon>Geminicoccales</taxon>
        <taxon>Geminicoccaceae</taxon>
        <taxon>Benzoatithermus</taxon>
    </lineage>
</organism>
<evidence type="ECO:0000313" key="3">
    <source>
        <dbReference type="EMBL" id="MEK0085603.1"/>
    </source>
</evidence>
<evidence type="ECO:0008006" key="5">
    <source>
        <dbReference type="Google" id="ProtNLM"/>
    </source>
</evidence>
<gene>
    <name evidence="3" type="ORF">U1T56_20815</name>
</gene>
<reference evidence="3 4" key="1">
    <citation type="submission" date="2024-01" db="EMBL/GenBank/DDBJ databases">
        <title>Multi-omics insights into the function and evolution of sodium benzoate biodegradation pathways in Benzoatithermus flavus gen. nov., sp. nov. from hot spring.</title>
        <authorList>
            <person name="Hu C.-J."/>
            <person name="Li W.-J."/>
        </authorList>
    </citation>
    <scope>NUCLEOTIDE SEQUENCE [LARGE SCALE GENOMIC DNA]</scope>
    <source>
        <strain evidence="3 4">SYSU G07066</strain>
    </source>
</reference>
<accession>A0ABU8XWK6</accession>
<keyword evidence="4" id="KW-1185">Reference proteome</keyword>
<protein>
    <recommendedName>
        <fullName evidence="5">Anti-sigma factor</fullName>
    </recommendedName>
</protein>
<feature type="compositionally biased region" description="Low complexity" evidence="1">
    <location>
        <begin position="310"/>
        <end position="320"/>
    </location>
</feature>
<comment type="caution">
    <text evidence="3">The sequence shown here is derived from an EMBL/GenBank/DDBJ whole genome shotgun (WGS) entry which is preliminary data.</text>
</comment>
<evidence type="ECO:0000313" key="4">
    <source>
        <dbReference type="Proteomes" id="UP001375743"/>
    </source>
</evidence>
<evidence type="ECO:0000256" key="2">
    <source>
        <dbReference type="SAM" id="Phobius"/>
    </source>
</evidence>
<sequence>MHAFVDGELDGRRYRRVVAHLAVDSFAAERVSDFLRQQGELKALRERLDDRGYVPDSRTDELIRELAGAMRHRRRVRMGLAGSGLAAACLVSLWVVWGPPPGQVAEHLTWPPLVLNAGPQVLFGRDPFGNTQLAASEGLDGTGLDQQLAAYSVRRPDLAAYGLHFVGGNALQGGETPAIRLVYEDKDGRRVFLFVGAVGSDADVALTLVPEGHISLNWRRGSLVFALIGPKESQQLLDAMRATGEFLSPPTPPGEGEIAATAELSASVPPANAVKPTSLPSATEPVATVGHAGGTIGHPPAAVPEPSATPLPAAATNAAENRPKSL</sequence>